<feature type="transmembrane region" description="Helical" evidence="1">
    <location>
        <begin position="100"/>
        <end position="126"/>
    </location>
</feature>
<evidence type="ECO:0000313" key="2">
    <source>
        <dbReference type="EMBL" id="CAJ0586078.1"/>
    </source>
</evidence>
<dbReference type="EMBL" id="CATQJA010002707">
    <property type="protein sequence ID" value="CAJ0586078.1"/>
    <property type="molecule type" value="Genomic_DNA"/>
</dbReference>
<gene>
    <name evidence="2" type="ORF">MSPICULIGERA_LOCUS24086</name>
</gene>
<keyword evidence="1" id="KW-0472">Membrane</keyword>
<reference evidence="2" key="1">
    <citation type="submission" date="2023-06" db="EMBL/GenBank/DDBJ databases">
        <authorList>
            <person name="Delattre M."/>
        </authorList>
    </citation>
    <scope>NUCLEOTIDE SEQUENCE</scope>
    <source>
        <strain evidence="2">AF72</strain>
    </source>
</reference>
<name>A0AA36DF09_9BILA</name>
<keyword evidence="1" id="KW-1133">Transmembrane helix</keyword>
<evidence type="ECO:0000313" key="3">
    <source>
        <dbReference type="Proteomes" id="UP001177023"/>
    </source>
</evidence>
<feature type="transmembrane region" description="Helical" evidence="1">
    <location>
        <begin position="50"/>
        <end position="74"/>
    </location>
</feature>
<proteinExistence type="predicted"/>
<comment type="caution">
    <text evidence="2">The sequence shown here is derived from an EMBL/GenBank/DDBJ whole genome shotgun (WGS) entry which is preliminary data.</text>
</comment>
<accession>A0AA36DF09</accession>
<protein>
    <submittedName>
        <fullName evidence="2">Uncharacterized protein</fullName>
    </submittedName>
</protein>
<dbReference type="Proteomes" id="UP001177023">
    <property type="component" value="Unassembled WGS sequence"/>
</dbReference>
<organism evidence="2 3">
    <name type="scientific">Mesorhabditis spiculigera</name>
    <dbReference type="NCBI Taxonomy" id="96644"/>
    <lineage>
        <taxon>Eukaryota</taxon>
        <taxon>Metazoa</taxon>
        <taxon>Ecdysozoa</taxon>
        <taxon>Nematoda</taxon>
        <taxon>Chromadorea</taxon>
        <taxon>Rhabditida</taxon>
        <taxon>Rhabditina</taxon>
        <taxon>Rhabditomorpha</taxon>
        <taxon>Rhabditoidea</taxon>
        <taxon>Rhabditidae</taxon>
        <taxon>Mesorhabditinae</taxon>
        <taxon>Mesorhabditis</taxon>
    </lineage>
</organism>
<keyword evidence="3" id="KW-1185">Reference proteome</keyword>
<dbReference type="AlphaFoldDB" id="A0AA36DF09"/>
<sequence length="141" mass="15883">MILILMLFYLLASAFPVILFYPLSLTTLIVPSIMLGYAICIMNAEVSHDVWPCCIIGILGILIKLGGLIVYLSVFSLKHQDEKFTARYKSNLDETAAKRLFFFIILAVEMGILFLACCFKWHLAAFDNSKQKKRSKAGQVV</sequence>
<feature type="non-terminal residue" evidence="2">
    <location>
        <position position="141"/>
    </location>
</feature>
<keyword evidence="1" id="KW-0812">Transmembrane</keyword>
<evidence type="ECO:0000256" key="1">
    <source>
        <dbReference type="SAM" id="Phobius"/>
    </source>
</evidence>